<dbReference type="CDD" id="cd16655">
    <property type="entry name" value="RING-Ubox_WDSUB1-like"/>
    <property type="match status" value="1"/>
</dbReference>
<name>A0A813DEA1_POLGL</name>
<dbReference type="Gene3D" id="3.90.228.10">
    <property type="match status" value="1"/>
</dbReference>
<dbReference type="InterPro" id="IPR052085">
    <property type="entry name" value="WD-SAM-U-box"/>
</dbReference>
<reference evidence="2" key="1">
    <citation type="submission" date="2021-02" db="EMBL/GenBank/DDBJ databases">
        <authorList>
            <person name="Dougan E. K."/>
            <person name="Rhodes N."/>
            <person name="Thang M."/>
            <person name="Chan C."/>
        </authorList>
    </citation>
    <scope>NUCLEOTIDE SEQUENCE</scope>
</reference>
<evidence type="ECO:0000313" key="2">
    <source>
        <dbReference type="EMBL" id="CAE8585139.1"/>
    </source>
</evidence>
<dbReference type="InterPro" id="IPR013083">
    <property type="entry name" value="Znf_RING/FYVE/PHD"/>
</dbReference>
<dbReference type="Proteomes" id="UP000654075">
    <property type="component" value="Unassembled WGS sequence"/>
</dbReference>
<dbReference type="EMBL" id="CAJNNV010001479">
    <property type="protein sequence ID" value="CAE8585139.1"/>
    <property type="molecule type" value="Genomic_DNA"/>
</dbReference>
<accession>A0A813DEA1</accession>
<evidence type="ECO:0000259" key="1">
    <source>
        <dbReference type="PROSITE" id="PS51698"/>
    </source>
</evidence>
<dbReference type="SMART" id="SM00504">
    <property type="entry name" value="Ubox"/>
    <property type="match status" value="1"/>
</dbReference>
<protein>
    <recommendedName>
        <fullName evidence="1">U-box domain-containing protein</fullName>
    </recommendedName>
</protein>
<gene>
    <name evidence="2" type="ORF">PGLA1383_LOCUS4051</name>
</gene>
<keyword evidence="3" id="KW-1185">Reference proteome</keyword>
<dbReference type="PANTHER" id="PTHR46573">
    <property type="entry name" value="WD REPEAT, SAM AND U-BOX DOMAIN-CONTAINING PROTEIN 1"/>
    <property type="match status" value="1"/>
</dbReference>
<comment type="caution">
    <text evidence="2">The sequence shown here is derived from an EMBL/GenBank/DDBJ whole genome shotgun (WGS) entry which is preliminary data.</text>
</comment>
<dbReference type="PROSITE" id="PS51698">
    <property type="entry name" value="U_BOX"/>
    <property type="match status" value="1"/>
</dbReference>
<feature type="domain" description="U-box" evidence="1">
    <location>
        <begin position="6"/>
        <end position="79"/>
    </location>
</feature>
<dbReference type="GO" id="GO:0004842">
    <property type="term" value="F:ubiquitin-protein transferase activity"/>
    <property type="evidence" value="ECO:0007669"/>
    <property type="project" value="InterPro"/>
</dbReference>
<evidence type="ECO:0000313" key="3">
    <source>
        <dbReference type="Proteomes" id="UP000654075"/>
    </source>
</evidence>
<dbReference type="OrthoDB" id="10064100at2759"/>
<dbReference type="PANTHER" id="PTHR46573:SF1">
    <property type="entry name" value="WD REPEAT, SAM AND U-BOX DOMAIN-CONTAINING PROTEIN 1"/>
    <property type="match status" value="1"/>
</dbReference>
<dbReference type="Gene3D" id="3.30.40.10">
    <property type="entry name" value="Zinc/RING finger domain, C3HC4 (zinc finger)"/>
    <property type="match status" value="1"/>
</dbReference>
<organism evidence="2 3">
    <name type="scientific">Polarella glacialis</name>
    <name type="common">Dinoflagellate</name>
    <dbReference type="NCBI Taxonomy" id="89957"/>
    <lineage>
        <taxon>Eukaryota</taxon>
        <taxon>Sar</taxon>
        <taxon>Alveolata</taxon>
        <taxon>Dinophyceae</taxon>
        <taxon>Suessiales</taxon>
        <taxon>Suessiaceae</taxon>
        <taxon>Polarella</taxon>
    </lineage>
</organism>
<dbReference type="Pfam" id="PF04564">
    <property type="entry name" value="U-box"/>
    <property type="match status" value="1"/>
</dbReference>
<dbReference type="GO" id="GO:0016567">
    <property type="term" value="P:protein ubiquitination"/>
    <property type="evidence" value="ECO:0007669"/>
    <property type="project" value="InterPro"/>
</dbReference>
<dbReference type="AlphaFoldDB" id="A0A813DEA1"/>
<proteinExistence type="predicted"/>
<sequence>MICQNHVPAEFLCPITREMMADPAILADGRSDERSALMKWLETSEGSPMTGEVMPHTIEIPNVNLRALIEDWSDSETVNAAIREEETALQEMPRDEQTALRAQVQAAFRQEDGLVLIVESVRQVYQQDLARKFTNKQAELTASRGACPVVTRYHGTTKEAAAAIARDGFRLPEADGDGDFVGAGLRVFYTEEQRVHGLGEGNALCARCHCFVPVRLGQDFGQRLGPDQHDWCKASSRVPAKQSF</sequence>
<dbReference type="SUPFAM" id="SSF57850">
    <property type="entry name" value="RING/U-box"/>
    <property type="match status" value="1"/>
</dbReference>
<dbReference type="InterPro" id="IPR003613">
    <property type="entry name" value="Ubox_domain"/>
</dbReference>